<organism evidence="1 2">
    <name type="scientific">Laccaria amethystina LaAM-08-1</name>
    <dbReference type="NCBI Taxonomy" id="1095629"/>
    <lineage>
        <taxon>Eukaryota</taxon>
        <taxon>Fungi</taxon>
        <taxon>Dikarya</taxon>
        <taxon>Basidiomycota</taxon>
        <taxon>Agaricomycotina</taxon>
        <taxon>Agaricomycetes</taxon>
        <taxon>Agaricomycetidae</taxon>
        <taxon>Agaricales</taxon>
        <taxon>Agaricineae</taxon>
        <taxon>Hydnangiaceae</taxon>
        <taxon>Laccaria</taxon>
    </lineage>
</organism>
<evidence type="ECO:0000313" key="1">
    <source>
        <dbReference type="EMBL" id="KIJ95245.1"/>
    </source>
</evidence>
<protein>
    <submittedName>
        <fullName evidence="1">Unplaced genomic scaffold K443scaffold_228, whole genome shotgun sequence</fullName>
    </submittedName>
</protein>
<gene>
    <name evidence="1" type="ORF">K443DRAFT_683186</name>
</gene>
<accession>A0A0C9WTG1</accession>
<reference evidence="1 2" key="1">
    <citation type="submission" date="2014-04" db="EMBL/GenBank/DDBJ databases">
        <authorList>
            <consortium name="DOE Joint Genome Institute"/>
            <person name="Kuo A."/>
            <person name="Kohler A."/>
            <person name="Nagy L.G."/>
            <person name="Floudas D."/>
            <person name="Copeland A."/>
            <person name="Barry K.W."/>
            <person name="Cichocki N."/>
            <person name="Veneault-Fourrey C."/>
            <person name="LaButti K."/>
            <person name="Lindquist E.A."/>
            <person name="Lipzen A."/>
            <person name="Lundell T."/>
            <person name="Morin E."/>
            <person name="Murat C."/>
            <person name="Sun H."/>
            <person name="Tunlid A."/>
            <person name="Henrissat B."/>
            <person name="Grigoriev I.V."/>
            <person name="Hibbett D.S."/>
            <person name="Martin F."/>
            <person name="Nordberg H.P."/>
            <person name="Cantor M.N."/>
            <person name="Hua S.X."/>
        </authorList>
    </citation>
    <scope>NUCLEOTIDE SEQUENCE [LARGE SCALE GENOMIC DNA]</scope>
    <source>
        <strain evidence="1 2">LaAM-08-1</strain>
    </source>
</reference>
<keyword evidence="2" id="KW-1185">Reference proteome</keyword>
<evidence type="ECO:0000313" key="2">
    <source>
        <dbReference type="Proteomes" id="UP000054477"/>
    </source>
</evidence>
<reference evidence="2" key="2">
    <citation type="submission" date="2015-01" db="EMBL/GenBank/DDBJ databases">
        <title>Evolutionary Origins and Diversification of the Mycorrhizal Mutualists.</title>
        <authorList>
            <consortium name="DOE Joint Genome Institute"/>
            <consortium name="Mycorrhizal Genomics Consortium"/>
            <person name="Kohler A."/>
            <person name="Kuo A."/>
            <person name="Nagy L.G."/>
            <person name="Floudas D."/>
            <person name="Copeland A."/>
            <person name="Barry K.W."/>
            <person name="Cichocki N."/>
            <person name="Veneault-Fourrey C."/>
            <person name="LaButti K."/>
            <person name="Lindquist E.A."/>
            <person name="Lipzen A."/>
            <person name="Lundell T."/>
            <person name="Morin E."/>
            <person name="Murat C."/>
            <person name="Riley R."/>
            <person name="Ohm R."/>
            <person name="Sun H."/>
            <person name="Tunlid A."/>
            <person name="Henrissat B."/>
            <person name="Grigoriev I.V."/>
            <person name="Hibbett D.S."/>
            <person name="Martin F."/>
        </authorList>
    </citation>
    <scope>NUCLEOTIDE SEQUENCE [LARGE SCALE GENOMIC DNA]</scope>
    <source>
        <strain evidence="2">LaAM-08-1</strain>
    </source>
</reference>
<name>A0A0C9WTG1_9AGAR</name>
<dbReference type="Proteomes" id="UP000054477">
    <property type="component" value="Unassembled WGS sequence"/>
</dbReference>
<dbReference type="AlphaFoldDB" id="A0A0C9WTG1"/>
<dbReference type="EMBL" id="KN838763">
    <property type="protein sequence ID" value="KIJ95245.1"/>
    <property type="molecule type" value="Genomic_DNA"/>
</dbReference>
<proteinExistence type="predicted"/>
<dbReference type="HOGENOM" id="CLU_2812774_0_0_1"/>
<sequence>MLRLNKGPKLDSAINVASSSSSVGSSKKYCSRLGFFQGFEAVRANSLTMAALVSSAIRFGNVCSWCN</sequence>